<reference evidence="15 16" key="1">
    <citation type="journal article" date="2018" name="Nat. Ecol. Evol.">
        <title>Genomic signatures of mitonuclear coevolution across populations of Tigriopus californicus.</title>
        <authorList>
            <person name="Barreto F.S."/>
            <person name="Watson E.T."/>
            <person name="Lima T.G."/>
            <person name="Willett C.S."/>
            <person name="Edmands S."/>
            <person name="Li W."/>
            <person name="Burton R.S."/>
        </authorList>
    </citation>
    <scope>NUCLEOTIDE SEQUENCE [LARGE SCALE GENOMIC DNA]</scope>
    <source>
        <strain evidence="15 16">San Diego</strain>
    </source>
</reference>
<dbReference type="GO" id="GO:0000978">
    <property type="term" value="F:RNA polymerase II cis-regulatory region sequence-specific DNA binding"/>
    <property type="evidence" value="ECO:0007669"/>
    <property type="project" value="TreeGrafter"/>
</dbReference>
<protein>
    <recommendedName>
        <fullName evidence="14">BHLH domain-containing protein</fullName>
    </recommendedName>
</protein>
<evidence type="ECO:0000256" key="11">
    <source>
        <dbReference type="SAM" id="Coils"/>
    </source>
</evidence>
<keyword evidence="6" id="KW-0805">Transcription regulation</keyword>
<organism evidence="15 16">
    <name type="scientific">Tigriopus californicus</name>
    <name type="common">Marine copepod</name>
    <dbReference type="NCBI Taxonomy" id="6832"/>
    <lineage>
        <taxon>Eukaryota</taxon>
        <taxon>Metazoa</taxon>
        <taxon>Ecdysozoa</taxon>
        <taxon>Arthropoda</taxon>
        <taxon>Crustacea</taxon>
        <taxon>Multicrustacea</taxon>
        <taxon>Hexanauplia</taxon>
        <taxon>Copepoda</taxon>
        <taxon>Harpacticoida</taxon>
        <taxon>Harpacticidae</taxon>
        <taxon>Tigriopus</taxon>
    </lineage>
</organism>
<keyword evidence="8 13" id="KW-0472">Membrane</keyword>
<feature type="compositionally biased region" description="Low complexity" evidence="12">
    <location>
        <begin position="93"/>
        <end position="105"/>
    </location>
</feature>
<feature type="domain" description="BHLH" evidence="14">
    <location>
        <begin position="282"/>
        <end position="332"/>
    </location>
</feature>
<dbReference type="InterPro" id="IPR036638">
    <property type="entry name" value="HLH_DNA-bd_sf"/>
</dbReference>
<feature type="transmembrane region" description="Helical" evidence="13">
    <location>
        <begin position="431"/>
        <end position="451"/>
    </location>
</feature>
<dbReference type="CDD" id="cd11394">
    <property type="entry name" value="bHLHzip_SREBP"/>
    <property type="match status" value="1"/>
</dbReference>
<dbReference type="SUPFAM" id="SSF47459">
    <property type="entry name" value="HLH, helix-loop-helix DNA-binding domain"/>
    <property type="match status" value="1"/>
</dbReference>
<evidence type="ECO:0000256" key="8">
    <source>
        <dbReference type="ARBA" id="ARBA00023136"/>
    </source>
</evidence>
<dbReference type="PROSITE" id="PS50888">
    <property type="entry name" value="BHLH"/>
    <property type="match status" value="1"/>
</dbReference>
<evidence type="ECO:0000256" key="1">
    <source>
        <dbReference type="ARBA" id="ARBA00004123"/>
    </source>
</evidence>
<keyword evidence="4" id="KW-0256">Endoplasmic reticulum</keyword>
<evidence type="ECO:0000256" key="2">
    <source>
        <dbReference type="ARBA" id="ARBA00004477"/>
    </source>
</evidence>
<feature type="transmembrane region" description="Helical" evidence="13">
    <location>
        <begin position="384"/>
        <end position="406"/>
    </location>
</feature>
<evidence type="ECO:0000259" key="14">
    <source>
        <dbReference type="PROSITE" id="PS50888"/>
    </source>
</evidence>
<dbReference type="InterPro" id="IPR011598">
    <property type="entry name" value="bHLH_dom"/>
</dbReference>
<dbReference type="STRING" id="6832.A0A553P5R9"/>
<dbReference type="Pfam" id="PF00010">
    <property type="entry name" value="HLH"/>
    <property type="match status" value="1"/>
</dbReference>
<dbReference type="GO" id="GO:0000981">
    <property type="term" value="F:DNA-binding transcription factor activity, RNA polymerase II-specific"/>
    <property type="evidence" value="ECO:0007669"/>
    <property type="project" value="TreeGrafter"/>
</dbReference>
<evidence type="ECO:0000256" key="5">
    <source>
        <dbReference type="ARBA" id="ARBA00022989"/>
    </source>
</evidence>
<dbReference type="SMART" id="SM00353">
    <property type="entry name" value="HLH"/>
    <property type="match status" value="1"/>
</dbReference>
<evidence type="ECO:0000256" key="12">
    <source>
        <dbReference type="SAM" id="MobiDB-lite"/>
    </source>
</evidence>
<keyword evidence="3 13" id="KW-0812">Transmembrane</keyword>
<dbReference type="PANTHER" id="PTHR46062:SF1">
    <property type="entry name" value="LP12374P"/>
    <property type="match status" value="1"/>
</dbReference>
<comment type="subcellular location">
    <subcellularLocation>
        <location evidence="2">Endoplasmic reticulum membrane</location>
        <topology evidence="2">Multi-pass membrane protein</topology>
    </subcellularLocation>
    <subcellularLocation>
        <location evidence="1">Nucleus</location>
    </subcellularLocation>
</comment>
<keyword evidence="11" id="KW-0175">Coiled coil</keyword>
<dbReference type="GO" id="GO:0005634">
    <property type="term" value="C:nucleus"/>
    <property type="evidence" value="ECO:0007669"/>
    <property type="project" value="UniProtKB-SubCell"/>
</dbReference>
<dbReference type="GO" id="GO:0046983">
    <property type="term" value="F:protein dimerization activity"/>
    <property type="evidence" value="ECO:0007669"/>
    <property type="project" value="InterPro"/>
</dbReference>
<evidence type="ECO:0000256" key="4">
    <source>
        <dbReference type="ARBA" id="ARBA00022824"/>
    </source>
</evidence>
<dbReference type="EMBL" id="VCGU01000007">
    <property type="protein sequence ID" value="TRY73012.1"/>
    <property type="molecule type" value="Genomic_DNA"/>
</dbReference>
<dbReference type="AlphaFoldDB" id="A0A553P5R9"/>
<feature type="coiled-coil region" evidence="11">
    <location>
        <begin position="322"/>
        <end position="352"/>
    </location>
</feature>
<evidence type="ECO:0000256" key="7">
    <source>
        <dbReference type="ARBA" id="ARBA00023125"/>
    </source>
</evidence>
<evidence type="ECO:0000256" key="13">
    <source>
        <dbReference type="SAM" id="Phobius"/>
    </source>
</evidence>
<evidence type="ECO:0000256" key="6">
    <source>
        <dbReference type="ARBA" id="ARBA00023015"/>
    </source>
</evidence>
<keyword evidence="7" id="KW-0238">DNA-binding</keyword>
<feature type="region of interest" description="Disordered" evidence="12">
    <location>
        <begin position="93"/>
        <end position="117"/>
    </location>
</feature>
<sequence>MAAEDFSIEEFLTSTNGDSIFDGSHPDDPSSLLTDDTFMSVLDDNVNLDIFNAAVEDLAHQAFNTETPVATLPPETKSAPSLQPTYFSRVQSISSPTISSGSSPSVPSPGSPVSPGQVVPQEALTLTAPLAPPSTGYESPTIRSLLQPQPSIQPTRPAQLAELSGGQKIILQPIVPSTKILVQTQTGGQPMFLQTTGTGAQTFLTTAGADGTSTLIYRPIESNLAVATAPTTSTSASTQYLSTENAGSKMAFTLAPGPTAAQLDQIQPDIMPMETSFPKKPERRSAHNIIEKRYRSSINDKIIELKNMVAGEDSKMNKSLILKKAIDYIRFLQNQNIKLKQENLRLMAVKHEPIPSPSSSISLPDSPMSLKSEHSGMHDKSRMVLCMFLLGLFVINPFSSMVAPGFDYVSNTGTPGRTMLSFESQYSWKQLFQLSASTLLLTTIYVGLFLLGMIRIFIYGEAYVPDNSSSKNKYWVHRKQTDIALTGGRAKKDEINRHLRLAVEALGRPVPTGQLELILATLWQCIHQLLHRLGVARWFVNRAGGFIIDDLKRKQFAGARKEAALAYHQLHQVHLATEERDHLMGVFLGMTAVNLTESSVANLPSNFRCHVYALMSLRIKHSLPRFFGFWARFFMFKAKRRQCKNEEIDANLNWMLGQDGQSFVAKGKWYFGLKCSELTEDVDSLNPLAMIGRYFRDYQLQRALMIAVSPGQATGRTVDCLEAVRLAEENNSAVDMRVLKPVQDATSRWWASVLATAAHWMLDEKDNATLLYQNVESCPKDDSLLYDCIVACFDAQRLSQTSSCTAYQLMAAMDQATHNLEKAADQLLSQNTSSDFQVDRNGLLLASDWLTDARVALWEQKLASEPVAKGFLCSIQRDLNSLRKIAHNQDWLASKISLREATVRMMAGAAPGRTQQLLDQSLMQKAASKSIICGKDDRTPQLGEREHATALFLACRHLPTQLISMPGERAGMLTEAAKTLDKIGDKKRGQECYKLMKKLGTSVQA</sequence>
<dbReference type="Proteomes" id="UP000318571">
    <property type="component" value="Chromosome 3"/>
</dbReference>
<evidence type="ECO:0000313" key="16">
    <source>
        <dbReference type="Proteomes" id="UP000318571"/>
    </source>
</evidence>
<keyword evidence="16" id="KW-1185">Reference proteome</keyword>
<dbReference type="OMA" id="QLCQHIP"/>
<keyword evidence="5 13" id="KW-1133">Transmembrane helix</keyword>
<dbReference type="Gene3D" id="4.10.280.10">
    <property type="entry name" value="Helix-loop-helix DNA-binding domain"/>
    <property type="match status" value="1"/>
</dbReference>
<comment type="caution">
    <text evidence="15">The sequence shown here is derived from an EMBL/GenBank/DDBJ whole genome shotgun (WGS) entry which is preliminary data.</text>
</comment>
<evidence type="ECO:0000256" key="3">
    <source>
        <dbReference type="ARBA" id="ARBA00022692"/>
    </source>
</evidence>
<proteinExistence type="predicted"/>
<gene>
    <name evidence="15" type="ORF">TCAL_03351</name>
</gene>
<dbReference type="PANTHER" id="PTHR46062">
    <property type="entry name" value="STEROL REGULATORY ELEMENT-BINDING PROTEIN"/>
    <property type="match status" value="1"/>
</dbReference>
<evidence type="ECO:0000256" key="10">
    <source>
        <dbReference type="ARBA" id="ARBA00023242"/>
    </source>
</evidence>
<dbReference type="OrthoDB" id="2133190at2759"/>
<evidence type="ECO:0000256" key="9">
    <source>
        <dbReference type="ARBA" id="ARBA00023163"/>
    </source>
</evidence>
<evidence type="ECO:0000313" key="15">
    <source>
        <dbReference type="EMBL" id="TRY73012.1"/>
    </source>
</evidence>
<dbReference type="GO" id="GO:0005789">
    <property type="term" value="C:endoplasmic reticulum membrane"/>
    <property type="evidence" value="ECO:0007669"/>
    <property type="project" value="UniProtKB-SubCell"/>
</dbReference>
<keyword evidence="9" id="KW-0804">Transcription</keyword>
<name>A0A553P5R9_TIGCA</name>
<keyword evidence="10" id="KW-0539">Nucleus</keyword>
<accession>A0A553P5R9</accession>